<organism evidence="3 4">
    <name type="scientific">Anaerocolumna cellulosilytica</name>
    <dbReference type="NCBI Taxonomy" id="433286"/>
    <lineage>
        <taxon>Bacteria</taxon>
        <taxon>Bacillati</taxon>
        <taxon>Bacillota</taxon>
        <taxon>Clostridia</taxon>
        <taxon>Lachnospirales</taxon>
        <taxon>Lachnospiraceae</taxon>
        <taxon>Anaerocolumna</taxon>
    </lineage>
</organism>
<dbReference type="InterPro" id="IPR029069">
    <property type="entry name" value="HotDog_dom_sf"/>
</dbReference>
<evidence type="ECO:0000313" key="4">
    <source>
        <dbReference type="Proteomes" id="UP000515561"/>
    </source>
</evidence>
<dbReference type="GO" id="GO:0047617">
    <property type="term" value="F:fatty acyl-CoA hydrolase activity"/>
    <property type="evidence" value="ECO:0007669"/>
    <property type="project" value="TreeGrafter"/>
</dbReference>
<gene>
    <name evidence="3" type="ORF">acsn021_39870</name>
</gene>
<proteinExistence type="inferred from homology"/>
<dbReference type="InterPro" id="IPR006684">
    <property type="entry name" value="YbgC/YbaW"/>
</dbReference>
<keyword evidence="2" id="KW-0378">Hydrolase</keyword>
<dbReference type="KEGG" id="acel:acsn021_39870"/>
<dbReference type="Proteomes" id="UP000515561">
    <property type="component" value="Chromosome"/>
</dbReference>
<dbReference type="NCBIfam" id="TIGR00051">
    <property type="entry name" value="YbgC/FadM family acyl-CoA thioesterase"/>
    <property type="match status" value="1"/>
</dbReference>
<dbReference type="InterPro" id="IPR050563">
    <property type="entry name" value="4-hydroxybenzoyl-CoA_TE"/>
</dbReference>
<keyword evidence="4" id="KW-1185">Reference proteome</keyword>
<evidence type="ECO:0000313" key="3">
    <source>
        <dbReference type="EMBL" id="BCJ96418.1"/>
    </source>
</evidence>
<accession>A0A6S6RC33</accession>
<dbReference type="CDD" id="cd00586">
    <property type="entry name" value="4HBT"/>
    <property type="match status" value="1"/>
</dbReference>
<evidence type="ECO:0000256" key="1">
    <source>
        <dbReference type="ARBA" id="ARBA00005953"/>
    </source>
</evidence>
<dbReference type="SUPFAM" id="SSF54637">
    <property type="entry name" value="Thioesterase/thiol ester dehydrase-isomerase"/>
    <property type="match status" value="1"/>
</dbReference>
<dbReference type="Gene3D" id="3.10.129.10">
    <property type="entry name" value="Hotdog Thioesterase"/>
    <property type="match status" value="1"/>
</dbReference>
<dbReference type="EMBL" id="AP023367">
    <property type="protein sequence ID" value="BCJ96418.1"/>
    <property type="molecule type" value="Genomic_DNA"/>
</dbReference>
<name>A0A6S6RC33_9FIRM</name>
<protein>
    <submittedName>
        <fullName evidence="3">Uncharacterized protein</fullName>
    </submittedName>
</protein>
<dbReference type="AlphaFoldDB" id="A0A6S6RC33"/>
<dbReference type="PANTHER" id="PTHR31793:SF27">
    <property type="entry name" value="NOVEL THIOESTERASE SUPERFAMILY DOMAIN AND SAPOSIN A-TYPE DOMAIN CONTAINING PROTEIN (0610012H03RIK)"/>
    <property type="match status" value="1"/>
</dbReference>
<dbReference type="PANTHER" id="PTHR31793">
    <property type="entry name" value="4-HYDROXYBENZOYL-COA THIOESTERASE FAMILY MEMBER"/>
    <property type="match status" value="1"/>
</dbReference>
<comment type="similarity">
    <text evidence="1">Belongs to the 4-hydroxybenzoyl-CoA thioesterase family.</text>
</comment>
<dbReference type="Pfam" id="PF13279">
    <property type="entry name" value="4HBT_2"/>
    <property type="match status" value="1"/>
</dbReference>
<dbReference type="RefSeq" id="WP_184093268.1">
    <property type="nucleotide sequence ID" value="NZ_AP023367.1"/>
</dbReference>
<sequence length="149" mass="17593">MDSLITTEDKITLKPYIRTAMYYETDQMGIIHHSNYIRWFEEARLDYLNQIHLNYNGLEELGILIPVLSVNCEYKYSVRFNETVKIIPVIETFNGVKMQISYQILDAATNTIRTTGASTHCFVTKDMKPVNMKKYFRDIYDILLYWAKN</sequence>
<evidence type="ECO:0000256" key="2">
    <source>
        <dbReference type="ARBA" id="ARBA00022801"/>
    </source>
</evidence>
<reference evidence="3 4" key="1">
    <citation type="journal article" date="2016" name="Int. J. Syst. Evol. Microbiol.">
        <title>Descriptions of Anaerotaenia torta gen. nov., sp. nov. and Anaerocolumna cellulosilytica gen. nov., sp. nov. isolated from a methanogenic reactor of cattle waste.</title>
        <authorList>
            <person name="Uek A."/>
            <person name="Ohtaki Y."/>
            <person name="Kaku N."/>
            <person name="Ueki K."/>
        </authorList>
    </citation>
    <scope>NUCLEOTIDE SEQUENCE [LARGE SCALE GENOMIC DNA]</scope>
    <source>
        <strain evidence="3 4">SN021</strain>
    </source>
</reference>